<accession>A0ABZ2K1J6</accession>
<dbReference type="RefSeq" id="WP_394840814.1">
    <property type="nucleotide sequence ID" value="NZ_CP089982.1"/>
</dbReference>
<keyword evidence="2" id="KW-1185">Reference proteome</keyword>
<proteinExistence type="predicted"/>
<dbReference type="EMBL" id="CP089982">
    <property type="protein sequence ID" value="WXA90201.1"/>
    <property type="molecule type" value="Genomic_DNA"/>
</dbReference>
<reference evidence="1 2" key="1">
    <citation type="submission" date="2021-12" db="EMBL/GenBank/DDBJ databases">
        <title>Discovery of the Pendulisporaceae a myxobacterial family with distinct sporulation behavior and unique specialized metabolism.</title>
        <authorList>
            <person name="Garcia R."/>
            <person name="Popoff A."/>
            <person name="Bader C.D."/>
            <person name="Loehr J."/>
            <person name="Walesch S."/>
            <person name="Walt C."/>
            <person name="Boldt J."/>
            <person name="Bunk B."/>
            <person name="Haeckl F.J.F.P.J."/>
            <person name="Gunesch A.P."/>
            <person name="Birkelbach J."/>
            <person name="Nuebel U."/>
            <person name="Pietschmann T."/>
            <person name="Bach T."/>
            <person name="Mueller R."/>
        </authorList>
    </citation>
    <scope>NUCLEOTIDE SEQUENCE [LARGE SCALE GENOMIC DNA]</scope>
    <source>
        <strain evidence="1 2">MSr12523</strain>
    </source>
</reference>
<sequence length="104" mass="11737">MHDIREGTCPLCHHNEIVRAMPRAIDDSDDAGSYMLTVTHARTAQLSGMVFSLRPPVAFGIIEAYVCRRCGFVQTFAREPEKIPIGEKFETTLVRGPQNRDAYR</sequence>
<dbReference type="Proteomes" id="UP001379533">
    <property type="component" value="Chromosome"/>
</dbReference>
<organism evidence="1 2">
    <name type="scientific">Pendulispora brunnea</name>
    <dbReference type="NCBI Taxonomy" id="2905690"/>
    <lineage>
        <taxon>Bacteria</taxon>
        <taxon>Pseudomonadati</taxon>
        <taxon>Myxococcota</taxon>
        <taxon>Myxococcia</taxon>
        <taxon>Myxococcales</taxon>
        <taxon>Sorangiineae</taxon>
        <taxon>Pendulisporaceae</taxon>
        <taxon>Pendulispora</taxon>
    </lineage>
</organism>
<gene>
    <name evidence="1" type="ORF">LZC95_27530</name>
</gene>
<evidence type="ECO:0000313" key="1">
    <source>
        <dbReference type="EMBL" id="WXA90201.1"/>
    </source>
</evidence>
<name>A0ABZ2K1J6_9BACT</name>
<evidence type="ECO:0000313" key="2">
    <source>
        <dbReference type="Proteomes" id="UP001379533"/>
    </source>
</evidence>
<protein>
    <submittedName>
        <fullName evidence="1">Uncharacterized protein</fullName>
    </submittedName>
</protein>